<keyword evidence="4" id="KW-1185">Reference proteome</keyword>
<dbReference type="RefSeq" id="WP_150449913.1">
    <property type="nucleotide sequence ID" value="NZ_VYSA01000003.1"/>
</dbReference>
<comment type="caution">
    <text evidence="3">The sequence shown here is derived from an EMBL/GenBank/DDBJ whole genome shotgun (WGS) entry which is preliminary data.</text>
</comment>
<reference evidence="4" key="1">
    <citation type="submission" date="2019-09" db="EMBL/GenBank/DDBJ databases">
        <title>Mumia zhuanghuii sp. nov. isolated from the intestinal contents of plateau pika (Ochotona curzoniae) in the Qinghai-Tibet plateau of China.</title>
        <authorList>
            <person name="Tian Z."/>
        </authorList>
    </citation>
    <scope>NUCLEOTIDE SEQUENCE [LARGE SCALE GENOMIC DNA]</scope>
    <source>
        <strain evidence="4">JCM 30598</strain>
    </source>
</reference>
<protein>
    <submittedName>
        <fullName evidence="3">LLM class flavin-dependent oxidoreductase</fullName>
    </submittedName>
</protein>
<dbReference type="Gene3D" id="3.20.20.30">
    <property type="entry name" value="Luciferase-like domain"/>
    <property type="match status" value="1"/>
</dbReference>
<dbReference type="InterPro" id="IPR036661">
    <property type="entry name" value="Luciferase-like_sf"/>
</dbReference>
<dbReference type="PANTHER" id="PTHR43244">
    <property type="match status" value="1"/>
</dbReference>
<dbReference type="PANTHER" id="PTHR43244:SF1">
    <property type="entry name" value="5,10-METHYLENETETRAHYDROMETHANOPTERIN REDUCTASE"/>
    <property type="match status" value="1"/>
</dbReference>
<evidence type="ECO:0000313" key="3">
    <source>
        <dbReference type="EMBL" id="KAA9106564.1"/>
    </source>
</evidence>
<dbReference type="Pfam" id="PF00296">
    <property type="entry name" value="Bac_luciferase"/>
    <property type="match status" value="1"/>
</dbReference>
<dbReference type="EMBL" id="VYSA01000003">
    <property type="protein sequence ID" value="KAA9106564.1"/>
    <property type="molecule type" value="Genomic_DNA"/>
</dbReference>
<evidence type="ECO:0000256" key="1">
    <source>
        <dbReference type="ARBA" id="ARBA00023002"/>
    </source>
</evidence>
<dbReference type="SUPFAM" id="SSF51679">
    <property type="entry name" value="Bacterial luciferase-like"/>
    <property type="match status" value="1"/>
</dbReference>
<dbReference type="InterPro" id="IPR011251">
    <property type="entry name" value="Luciferase-like_dom"/>
</dbReference>
<dbReference type="GO" id="GO:0016705">
    <property type="term" value="F:oxidoreductase activity, acting on paired donors, with incorporation or reduction of molecular oxygen"/>
    <property type="evidence" value="ECO:0007669"/>
    <property type="project" value="InterPro"/>
</dbReference>
<gene>
    <name evidence="3" type="ORF">F6B43_15680</name>
</gene>
<organism evidence="3 4">
    <name type="scientific">Microbacterium rhizomatis</name>
    <dbReference type="NCBI Taxonomy" id="1631477"/>
    <lineage>
        <taxon>Bacteria</taxon>
        <taxon>Bacillati</taxon>
        <taxon>Actinomycetota</taxon>
        <taxon>Actinomycetes</taxon>
        <taxon>Micrococcales</taxon>
        <taxon>Microbacteriaceae</taxon>
        <taxon>Microbacterium</taxon>
    </lineage>
</organism>
<sequence>MTVERVPITLGLQTDKPRGAYAELAVLAEDLGFSGVSVFSDLLYQSSIVPLIEMAWATERIRLGCACWNPFTLHPYEIANQAALLDAHSGGRAYLGLARGSWLGGIGLRPTRPLAHLRDAVGVIDALLAGAGEGYAGEHFRLDEGVRLVSASRPIPLLIGSWGPRGAALAGEFAEEIKLGGCANPAMIAVTRERLRVGADRAGRRAEDIGIVLGAVTVIDRDRKTARSLARREVAMYLDVIAELDPTVQLPEGLLPEIRERLRDGRADAGEVIPDEVLDLFAFAGDPDDIAAQAQRLIDAGVDRIEFGTPHGVDEADGIALLGREVLPRLTGPSAPSSNPR</sequence>
<dbReference type="OrthoDB" id="675245at2"/>
<proteinExistence type="predicted"/>
<dbReference type="Proteomes" id="UP000325827">
    <property type="component" value="Unassembled WGS sequence"/>
</dbReference>
<dbReference type="AlphaFoldDB" id="A0A5J5J086"/>
<feature type="domain" description="Luciferase-like" evidence="2">
    <location>
        <begin position="19"/>
        <end position="304"/>
    </location>
</feature>
<dbReference type="InterPro" id="IPR050564">
    <property type="entry name" value="F420-G6PD/mer"/>
</dbReference>
<evidence type="ECO:0000313" key="4">
    <source>
        <dbReference type="Proteomes" id="UP000325827"/>
    </source>
</evidence>
<evidence type="ECO:0000259" key="2">
    <source>
        <dbReference type="Pfam" id="PF00296"/>
    </source>
</evidence>
<keyword evidence="1" id="KW-0560">Oxidoreductase</keyword>
<accession>A0A5J5J086</accession>
<name>A0A5J5J086_9MICO</name>